<organism evidence="10 11">
    <name type="scientific">Lutispora thermophila DSM 19022</name>
    <dbReference type="NCBI Taxonomy" id="1122184"/>
    <lineage>
        <taxon>Bacteria</taxon>
        <taxon>Bacillati</taxon>
        <taxon>Bacillota</taxon>
        <taxon>Clostridia</taxon>
        <taxon>Lutisporales</taxon>
        <taxon>Lutisporaceae</taxon>
        <taxon>Lutispora</taxon>
    </lineage>
</organism>
<keyword evidence="7" id="KW-0255">Endonuclease</keyword>
<dbReference type="GO" id="GO:0004519">
    <property type="term" value="F:endonuclease activity"/>
    <property type="evidence" value="ECO:0007669"/>
    <property type="project" value="UniProtKB-KW"/>
</dbReference>
<name>A0A1M6BP24_9FIRM</name>
<dbReference type="Pfam" id="PF00149">
    <property type="entry name" value="Metallophos"/>
    <property type="match status" value="1"/>
</dbReference>
<dbReference type="InterPro" id="IPR004843">
    <property type="entry name" value="Calcineurin-like_PHP"/>
</dbReference>
<dbReference type="PANTHER" id="PTHR30337">
    <property type="entry name" value="COMPONENT OF ATP-DEPENDENT DSDNA EXONUCLEASE"/>
    <property type="match status" value="1"/>
</dbReference>
<dbReference type="Proteomes" id="UP000184442">
    <property type="component" value="Unassembled WGS sequence"/>
</dbReference>
<keyword evidence="4 7" id="KW-0540">Nuclease</keyword>
<dbReference type="AlphaFoldDB" id="A0A1M6BP24"/>
<dbReference type="GO" id="GO:0008408">
    <property type="term" value="F:3'-5' exonuclease activity"/>
    <property type="evidence" value="ECO:0007669"/>
    <property type="project" value="InterPro"/>
</dbReference>
<dbReference type="Gene3D" id="3.60.21.10">
    <property type="match status" value="1"/>
</dbReference>
<dbReference type="RefSeq" id="WP_073024107.1">
    <property type="nucleotide sequence ID" value="NZ_FQZS01000004.1"/>
</dbReference>
<keyword evidence="11" id="KW-1185">Reference proteome</keyword>
<dbReference type="PANTHER" id="PTHR30337:SF0">
    <property type="entry name" value="NUCLEASE SBCCD SUBUNIT D"/>
    <property type="match status" value="1"/>
</dbReference>
<evidence type="ECO:0000256" key="5">
    <source>
        <dbReference type="ARBA" id="ARBA00022801"/>
    </source>
</evidence>
<comment type="function">
    <text evidence="7">SbcCD cleaves DNA hairpin structures. These structures can inhibit DNA replication and are intermediates in certain DNA recombination reactions. The complex acts as a 3'-&gt;5' double strand exonuclease that can open hairpins. It also has a 5' single-strand endonuclease activity.</text>
</comment>
<dbReference type="CDD" id="cd00840">
    <property type="entry name" value="MPP_Mre11_N"/>
    <property type="match status" value="1"/>
</dbReference>
<dbReference type="InterPro" id="IPR041796">
    <property type="entry name" value="Mre11_N"/>
</dbReference>
<evidence type="ECO:0000256" key="2">
    <source>
        <dbReference type="ARBA" id="ARBA00011322"/>
    </source>
</evidence>
<dbReference type="InterPro" id="IPR050535">
    <property type="entry name" value="DNA_Repair-Maintenance_Comp"/>
</dbReference>
<proteinExistence type="inferred from homology"/>
<dbReference type="GO" id="GO:0006310">
    <property type="term" value="P:DNA recombination"/>
    <property type="evidence" value="ECO:0007669"/>
    <property type="project" value="UniProtKB-KW"/>
</dbReference>
<evidence type="ECO:0000256" key="4">
    <source>
        <dbReference type="ARBA" id="ARBA00022722"/>
    </source>
</evidence>
<evidence type="ECO:0000256" key="3">
    <source>
        <dbReference type="ARBA" id="ARBA00013365"/>
    </source>
</evidence>
<dbReference type="EMBL" id="FQZS01000004">
    <property type="protein sequence ID" value="SHI50417.1"/>
    <property type="molecule type" value="Genomic_DNA"/>
</dbReference>
<keyword evidence="5 7" id="KW-0378">Hydrolase</keyword>
<dbReference type="InterPro" id="IPR004593">
    <property type="entry name" value="SbcD"/>
</dbReference>
<evidence type="ECO:0000256" key="1">
    <source>
        <dbReference type="ARBA" id="ARBA00010555"/>
    </source>
</evidence>
<dbReference type="OrthoDB" id="9773856at2"/>
<evidence type="ECO:0000313" key="10">
    <source>
        <dbReference type="EMBL" id="SHI50417.1"/>
    </source>
</evidence>
<feature type="domain" description="Nuclease SbcCD subunit D C-terminal" evidence="9">
    <location>
        <begin position="269"/>
        <end position="357"/>
    </location>
</feature>
<keyword evidence="7" id="KW-0235">DNA replication</keyword>
<keyword evidence="7" id="KW-0233">DNA recombination</keyword>
<evidence type="ECO:0000259" key="8">
    <source>
        <dbReference type="Pfam" id="PF00149"/>
    </source>
</evidence>
<evidence type="ECO:0000259" key="9">
    <source>
        <dbReference type="Pfam" id="PF12320"/>
    </source>
</evidence>
<dbReference type="InterPro" id="IPR029052">
    <property type="entry name" value="Metallo-depent_PP-like"/>
</dbReference>
<reference evidence="10 11" key="1">
    <citation type="submission" date="2016-11" db="EMBL/GenBank/DDBJ databases">
        <authorList>
            <person name="Jaros S."/>
            <person name="Januszkiewicz K."/>
            <person name="Wedrychowicz H."/>
        </authorList>
    </citation>
    <scope>NUCLEOTIDE SEQUENCE [LARGE SCALE GENOMIC DNA]</scope>
    <source>
        <strain evidence="10 11">DSM 19022</strain>
    </source>
</reference>
<evidence type="ECO:0000256" key="6">
    <source>
        <dbReference type="ARBA" id="ARBA00022839"/>
    </source>
</evidence>
<comment type="similarity">
    <text evidence="1 7">Belongs to the SbcD family.</text>
</comment>
<dbReference type="GO" id="GO:0006260">
    <property type="term" value="P:DNA replication"/>
    <property type="evidence" value="ECO:0007669"/>
    <property type="project" value="UniProtKB-KW"/>
</dbReference>
<dbReference type="SUPFAM" id="SSF56300">
    <property type="entry name" value="Metallo-dependent phosphatases"/>
    <property type="match status" value="1"/>
</dbReference>
<protein>
    <recommendedName>
        <fullName evidence="3 7">Nuclease SbcCD subunit D</fullName>
    </recommendedName>
</protein>
<comment type="subunit">
    <text evidence="2 7">Heterodimer of SbcC and SbcD.</text>
</comment>
<keyword evidence="6 7" id="KW-0269">Exonuclease</keyword>
<dbReference type="NCBIfam" id="TIGR00619">
    <property type="entry name" value="sbcd"/>
    <property type="match status" value="1"/>
</dbReference>
<gene>
    <name evidence="7" type="primary">sbcD</name>
    <name evidence="10" type="ORF">SAMN02745176_00462</name>
</gene>
<evidence type="ECO:0000256" key="7">
    <source>
        <dbReference type="RuleBase" id="RU363069"/>
    </source>
</evidence>
<dbReference type="STRING" id="1122184.SAMN02745176_00462"/>
<feature type="domain" description="Calcineurin-like phosphoesterase" evidence="8">
    <location>
        <begin position="1"/>
        <end position="108"/>
    </location>
</feature>
<accession>A0A1M6BP24</accession>
<sequence>MKIIHTGDWHIGKIVNEYHMTKDQEYILNQLLQIIKEEKPQAVIIAGDIYDRSVAPVEAVELLDKVLGEIILDYQIPVLAIAGNHDSPERLNFGSGILKAKGLYIEGMLKRDTAKVTLNDEYGPVNFYLVPYADAAVVKDVYEDPNIKSQQDAMKAIIERIGATMDKSQRNVMITHGYVRGLEDPETSESERPLSIGGTDMVSYELFDDFCYTALGHLHSPQRAGKDNVRYSGSLLKYSFSEVKQKKGVNVVNIDGEGSVTIKTRELVPLRDMRIIKGELKKLMDPDIYNAGNREDYIKVILTDRGELLDPMRKLKSVYPNIMLLEFEDRGTRGNYDILLKTSRGKSKLELFKEFYKYINDAELAVESAEVLSRIIEEVERRGEDLEAN</sequence>
<dbReference type="InterPro" id="IPR026843">
    <property type="entry name" value="SbcD_C"/>
</dbReference>
<dbReference type="Pfam" id="PF12320">
    <property type="entry name" value="SbcD_C"/>
    <property type="match status" value="1"/>
</dbReference>
<evidence type="ECO:0000313" key="11">
    <source>
        <dbReference type="Proteomes" id="UP000184442"/>
    </source>
</evidence>